<dbReference type="GO" id="GO:0042773">
    <property type="term" value="P:ATP synthesis coupled electron transport"/>
    <property type="evidence" value="ECO:0007669"/>
    <property type="project" value="InterPro"/>
</dbReference>
<keyword evidence="6 7" id="KW-0472">Membrane</keyword>
<keyword evidence="5 7" id="KW-1133">Transmembrane helix</keyword>
<dbReference type="PANTHER" id="PTHR11434">
    <property type="entry name" value="NADH-UBIQUINONE OXIDOREDUCTASE SUBUNIT ND4L"/>
    <property type="match status" value="1"/>
</dbReference>
<dbReference type="AlphaFoldDB" id="A0A382FEU4"/>
<evidence type="ECO:0000256" key="7">
    <source>
        <dbReference type="SAM" id="Phobius"/>
    </source>
</evidence>
<dbReference type="NCBIfam" id="NF004320">
    <property type="entry name" value="PRK05715.1-2"/>
    <property type="match status" value="1"/>
</dbReference>
<dbReference type="Pfam" id="PF00420">
    <property type="entry name" value="Oxidored_q2"/>
    <property type="match status" value="1"/>
</dbReference>
<protein>
    <submittedName>
        <fullName evidence="8">Uncharacterized protein</fullName>
    </submittedName>
</protein>
<dbReference type="Gene3D" id="1.10.287.3510">
    <property type="match status" value="1"/>
</dbReference>
<dbReference type="FunFam" id="1.10.287.3510:FF:000001">
    <property type="entry name" value="NADH-quinone oxidoreductase subunit K"/>
    <property type="match status" value="1"/>
</dbReference>
<dbReference type="InterPro" id="IPR001133">
    <property type="entry name" value="NADH_UbQ_OxRdtase_chain4L/K"/>
</dbReference>
<dbReference type="GO" id="GO:0030964">
    <property type="term" value="C:NADH dehydrogenase complex"/>
    <property type="evidence" value="ECO:0007669"/>
    <property type="project" value="TreeGrafter"/>
</dbReference>
<dbReference type="InterPro" id="IPR039428">
    <property type="entry name" value="NUOK/Mnh_C1-like"/>
</dbReference>
<dbReference type="HAMAP" id="MF_01456">
    <property type="entry name" value="NDH1_NuoK"/>
    <property type="match status" value="1"/>
</dbReference>
<dbReference type="GO" id="GO:0016651">
    <property type="term" value="F:oxidoreductase activity, acting on NAD(P)H"/>
    <property type="evidence" value="ECO:0007669"/>
    <property type="project" value="InterPro"/>
</dbReference>
<evidence type="ECO:0000256" key="4">
    <source>
        <dbReference type="ARBA" id="ARBA00022692"/>
    </source>
</evidence>
<dbReference type="EMBL" id="UINC01049227">
    <property type="protein sequence ID" value="SVB60743.1"/>
    <property type="molecule type" value="Genomic_DNA"/>
</dbReference>
<sequence>MYLLLSAVLFSLGLFAALSQRNLIAVLIGVELMMNAASLNFMAFNRFSVTDPATGQVFVLIIIGLAAAEVAIFLSIILNLYRQRHTIDAESITELRR</sequence>
<evidence type="ECO:0000256" key="5">
    <source>
        <dbReference type="ARBA" id="ARBA00022989"/>
    </source>
</evidence>
<dbReference type="PANTHER" id="PTHR11434:SF16">
    <property type="entry name" value="NADH-UBIQUINONE OXIDOREDUCTASE CHAIN 4L"/>
    <property type="match status" value="1"/>
</dbReference>
<evidence type="ECO:0000256" key="3">
    <source>
        <dbReference type="ARBA" id="ARBA00022448"/>
    </source>
</evidence>
<feature type="transmembrane region" description="Helical" evidence="7">
    <location>
        <begin position="57"/>
        <end position="81"/>
    </location>
</feature>
<evidence type="ECO:0000256" key="1">
    <source>
        <dbReference type="ARBA" id="ARBA00004141"/>
    </source>
</evidence>
<evidence type="ECO:0000313" key="8">
    <source>
        <dbReference type="EMBL" id="SVB60743.1"/>
    </source>
</evidence>
<accession>A0A382FEU4</accession>
<evidence type="ECO:0000256" key="2">
    <source>
        <dbReference type="ARBA" id="ARBA00010519"/>
    </source>
</evidence>
<reference evidence="8" key="1">
    <citation type="submission" date="2018-05" db="EMBL/GenBank/DDBJ databases">
        <authorList>
            <person name="Lanie J.A."/>
            <person name="Ng W.-L."/>
            <person name="Kazmierczak K.M."/>
            <person name="Andrzejewski T.M."/>
            <person name="Davidsen T.M."/>
            <person name="Wayne K.J."/>
            <person name="Tettelin H."/>
            <person name="Glass J.I."/>
            <person name="Rusch D."/>
            <person name="Podicherti R."/>
            <person name="Tsui H.-C.T."/>
            <person name="Winkler M.E."/>
        </authorList>
    </citation>
    <scope>NUCLEOTIDE SEQUENCE</scope>
</reference>
<evidence type="ECO:0000256" key="6">
    <source>
        <dbReference type="ARBA" id="ARBA00023136"/>
    </source>
</evidence>
<gene>
    <name evidence="8" type="ORF">METZ01_LOCUS213597</name>
</gene>
<proteinExistence type="inferred from homology"/>
<comment type="subcellular location">
    <subcellularLocation>
        <location evidence="1">Membrane</location>
        <topology evidence="1">Multi-pass membrane protein</topology>
    </subcellularLocation>
</comment>
<comment type="similarity">
    <text evidence="2">Belongs to the complex I subunit 4L family.</text>
</comment>
<organism evidence="8">
    <name type="scientific">marine metagenome</name>
    <dbReference type="NCBI Taxonomy" id="408172"/>
    <lineage>
        <taxon>unclassified sequences</taxon>
        <taxon>metagenomes</taxon>
        <taxon>ecological metagenomes</taxon>
    </lineage>
</organism>
<name>A0A382FEU4_9ZZZZ</name>
<keyword evidence="4 7" id="KW-0812">Transmembrane</keyword>
<keyword evidence="3" id="KW-0813">Transport</keyword>